<keyword evidence="2" id="KW-1185">Reference proteome</keyword>
<dbReference type="Proteomes" id="UP000006514">
    <property type="component" value="Unassembled WGS sequence"/>
</dbReference>
<evidence type="ECO:0000313" key="1">
    <source>
        <dbReference type="EMBL" id="EJD33161.1"/>
    </source>
</evidence>
<dbReference type="InParanoid" id="J0L9U6"/>
<name>J0L9U6_AURST</name>
<gene>
    <name evidence="1" type="ORF">AURDEDRAFT_131825</name>
</gene>
<evidence type="ECO:0000313" key="2">
    <source>
        <dbReference type="Proteomes" id="UP000006514"/>
    </source>
</evidence>
<accession>J0L9U6</accession>
<dbReference type="EMBL" id="JH688400">
    <property type="protein sequence ID" value="EJD33161.1"/>
    <property type="molecule type" value="Genomic_DNA"/>
</dbReference>
<dbReference type="KEGG" id="adl:AURDEDRAFT_131825"/>
<dbReference type="AlphaFoldDB" id="J0L9U6"/>
<proteinExistence type="predicted"/>
<protein>
    <submittedName>
        <fullName evidence="1">Uncharacterized protein</fullName>
    </submittedName>
</protein>
<organism evidence="1 2">
    <name type="scientific">Auricularia subglabra (strain TFB-10046 / SS5)</name>
    <name type="common">White-rot fungus</name>
    <name type="synonym">Auricularia delicata (strain TFB10046)</name>
    <dbReference type="NCBI Taxonomy" id="717982"/>
    <lineage>
        <taxon>Eukaryota</taxon>
        <taxon>Fungi</taxon>
        <taxon>Dikarya</taxon>
        <taxon>Basidiomycota</taxon>
        <taxon>Agaricomycotina</taxon>
        <taxon>Agaricomycetes</taxon>
        <taxon>Auriculariales</taxon>
        <taxon>Auriculariaceae</taxon>
        <taxon>Auricularia</taxon>
    </lineage>
</organism>
<reference evidence="2" key="1">
    <citation type="journal article" date="2012" name="Science">
        <title>The Paleozoic origin of enzymatic lignin decomposition reconstructed from 31 fungal genomes.</title>
        <authorList>
            <person name="Floudas D."/>
            <person name="Binder M."/>
            <person name="Riley R."/>
            <person name="Barry K."/>
            <person name="Blanchette R.A."/>
            <person name="Henrissat B."/>
            <person name="Martinez A.T."/>
            <person name="Otillar R."/>
            <person name="Spatafora J.W."/>
            <person name="Yadav J.S."/>
            <person name="Aerts A."/>
            <person name="Benoit I."/>
            <person name="Boyd A."/>
            <person name="Carlson A."/>
            <person name="Copeland A."/>
            <person name="Coutinho P.M."/>
            <person name="de Vries R.P."/>
            <person name="Ferreira P."/>
            <person name="Findley K."/>
            <person name="Foster B."/>
            <person name="Gaskell J."/>
            <person name="Glotzer D."/>
            <person name="Gorecki P."/>
            <person name="Heitman J."/>
            <person name="Hesse C."/>
            <person name="Hori C."/>
            <person name="Igarashi K."/>
            <person name="Jurgens J.A."/>
            <person name="Kallen N."/>
            <person name="Kersten P."/>
            <person name="Kohler A."/>
            <person name="Kuees U."/>
            <person name="Kumar T.K.A."/>
            <person name="Kuo A."/>
            <person name="LaButti K."/>
            <person name="Larrondo L.F."/>
            <person name="Lindquist E."/>
            <person name="Ling A."/>
            <person name="Lombard V."/>
            <person name="Lucas S."/>
            <person name="Lundell T."/>
            <person name="Martin R."/>
            <person name="McLaughlin D.J."/>
            <person name="Morgenstern I."/>
            <person name="Morin E."/>
            <person name="Murat C."/>
            <person name="Nagy L.G."/>
            <person name="Nolan M."/>
            <person name="Ohm R.A."/>
            <person name="Patyshakuliyeva A."/>
            <person name="Rokas A."/>
            <person name="Ruiz-Duenas F.J."/>
            <person name="Sabat G."/>
            <person name="Salamov A."/>
            <person name="Samejima M."/>
            <person name="Schmutz J."/>
            <person name="Slot J.C."/>
            <person name="St John F."/>
            <person name="Stenlid J."/>
            <person name="Sun H."/>
            <person name="Sun S."/>
            <person name="Syed K."/>
            <person name="Tsang A."/>
            <person name="Wiebenga A."/>
            <person name="Young D."/>
            <person name="Pisabarro A."/>
            <person name="Eastwood D.C."/>
            <person name="Martin F."/>
            <person name="Cullen D."/>
            <person name="Grigoriev I.V."/>
            <person name="Hibbett D.S."/>
        </authorList>
    </citation>
    <scope>NUCLEOTIDE SEQUENCE [LARGE SCALE GENOMIC DNA]</scope>
    <source>
        <strain evidence="2">TFB10046</strain>
    </source>
</reference>
<sequence length="160" mass="17674">MPIKRDPDGPAAPIKLEDIDTTAAVAAPESDATRSLHQFASLATNVGWFTWRPRTQHSLSMQAVEDLASQLESQGEEMQRLVAENMMLTETVRKDCLAQTFGAKVFQCPLCATPISVSPRPVARVRDLVIEALKYDGKLPELVPPMDPNLWRAMLPGCFL</sequence>